<dbReference type="Proteomes" id="UP000614047">
    <property type="component" value="Unassembled WGS sequence"/>
</dbReference>
<reference evidence="3" key="1">
    <citation type="submission" date="2020-11" db="EMBL/GenBank/DDBJ databases">
        <title>Sequencing the genomes of 1000 actinobacteria strains.</title>
        <authorList>
            <person name="Klenk H.-P."/>
        </authorList>
    </citation>
    <scope>NUCLEOTIDE SEQUENCE</scope>
    <source>
        <strain evidence="3">DSM 43175</strain>
    </source>
</reference>
<comment type="caution">
    <text evidence="3">The sequence shown here is derived from an EMBL/GenBank/DDBJ whole genome shotgun (WGS) entry which is preliminary data.</text>
</comment>
<dbReference type="InterPro" id="IPR001845">
    <property type="entry name" value="HTH_ArsR_DNA-bd_dom"/>
</dbReference>
<evidence type="ECO:0000313" key="3">
    <source>
        <dbReference type="EMBL" id="MBG6088605.1"/>
    </source>
</evidence>
<evidence type="ECO:0000256" key="1">
    <source>
        <dbReference type="SAM" id="MobiDB-lite"/>
    </source>
</evidence>
<sequence>MTTDADDDLAGRVARLEERVARLEGAAPPASSSLTSPSPASPAGAAEDHQVAGPDAFWALEALKERADDAGAVLFTGTVTLPSGEHYEWQQGHPAADLLADDWSQAADALTALAHPVRLLLLREILHGARTTAELAAHERLGTTGQLYHHLRQLVAAGWLRTTARGQYAVPGERVVPILTMLAAARR</sequence>
<keyword evidence="4" id="KW-1185">Reference proteome</keyword>
<dbReference type="SMART" id="SM00418">
    <property type="entry name" value="HTH_ARSR"/>
    <property type="match status" value="1"/>
</dbReference>
<accession>A0A931DKB2</accession>
<evidence type="ECO:0000259" key="2">
    <source>
        <dbReference type="SMART" id="SM00418"/>
    </source>
</evidence>
<dbReference type="GO" id="GO:0003700">
    <property type="term" value="F:DNA-binding transcription factor activity"/>
    <property type="evidence" value="ECO:0007669"/>
    <property type="project" value="InterPro"/>
</dbReference>
<dbReference type="EMBL" id="JADOUA010000001">
    <property type="protein sequence ID" value="MBG6088605.1"/>
    <property type="molecule type" value="Genomic_DNA"/>
</dbReference>
<gene>
    <name evidence="3" type="ORF">IW256_002718</name>
</gene>
<organism evidence="3 4">
    <name type="scientific">Actinomadura viridis</name>
    <dbReference type="NCBI Taxonomy" id="58110"/>
    <lineage>
        <taxon>Bacteria</taxon>
        <taxon>Bacillati</taxon>
        <taxon>Actinomycetota</taxon>
        <taxon>Actinomycetes</taxon>
        <taxon>Streptosporangiales</taxon>
        <taxon>Thermomonosporaceae</taxon>
        <taxon>Actinomadura</taxon>
    </lineage>
</organism>
<dbReference type="CDD" id="cd00090">
    <property type="entry name" value="HTH_ARSR"/>
    <property type="match status" value="1"/>
</dbReference>
<dbReference type="InterPro" id="IPR036390">
    <property type="entry name" value="WH_DNA-bd_sf"/>
</dbReference>
<evidence type="ECO:0000313" key="4">
    <source>
        <dbReference type="Proteomes" id="UP000614047"/>
    </source>
</evidence>
<proteinExistence type="predicted"/>
<dbReference type="InterPro" id="IPR011991">
    <property type="entry name" value="ArsR-like_HTH"/>
</dbReference>
<name>A0A931DKB2_9ACTN</name>
<dbReference type="RefSeq" id="WP_197011302.1">
    <property type="nucleotide sequence ID" value="NZ_BAABES010000005.1"/>
</dbReference>
<dbReference type="Gene3D" id="1.10.10.10">
    <property type="entry name" value="Winged helix-like DNA-binding domain superfamily/Winged helix DNA-binding domain"/>
    <property type="match status" value="1"/>
</dbReference>
<dbReference type="SUPFAM" id="SSF46785">
    <property type="entry name" value="Winged helix' DNA-binding domain"/>
    <property type="match status" value="1"/>
</dbReference>
<feature type="domain" description="HTH arsR-type" evidence="2">
    <location>
        <begin position="108"/>
        <end position="187"/>
    </location>
</feature>
<dbReference type="InterPro" id="IPR036388">
    <property type="entry name" value="WH-like_DNA-bd_sf"/>
</dbReference>
<feature type="region of interest" description="Disordered" evidence="1">
    <location>
        <begin position="21"/>
        <end position="49"/>
    </location>
</feature>
<protein>
    <recommendedName>
        <fullName evidence="2">HTH arsR-type domain-containing protein</fullName>
    </recommendedName>
</protein>
<dbReference type="AlphaFoldDB" id="A0A931DKB2"/>
<feature type="compositionally biased region" description="Low complexity" evidence="1">
    <location>
        <begin position="26"/>
        <end position="45"/>
    </location>
</feature>